<feature type="transmembrane region" description="Helical" evidence="3">
    <location>
        <begin position="611"/>
        <end position="633"/>
    </location>
</feature>
<protein>
    <submittedName>
        <fullName evidence="5">DUF1212-domain-containing protein</fullName>
    </submittedName>
</protein>
<feature type="transmembrane region" description="Helical" evidence="3">
    <location>
        <begin position="653"/>
        <end position="671"/>
    </location>
</feature>
<feature type="region of interest" description="Disordered" evidence="2">
    <location>
        <begin position="1"/>
        <end position="133"/>
    </location>
</feature>
<keyword evidence="3" id="KW-0472">Membrane</keyword>
<organism evidence="5 6">
    <name type="scientific">Lophiostoma macrostomum CBS 122681</name>
    <dbReference type="NCBI Taxonomy" id="1314788"/>
    <lineage>
        <taxon>Eukaryota</taxon>
        <taxon>Fungi</taxon>
        <taxon>Dikarya</taxon>
        <taxon>Ascomycota</taxon>
        <taxon>Pezizomycotina</taxon>
        <taxon>Dothideomycetes</taxon>
        <taxon>Pleosporomycetidae</taxon>
        <taxon>Pleosporales</taxon>
        <taxon>Lophiostomataceae</taxon>
        <taxon>Lophiostoma</taxon>
    </lineage>
</organism>
<evidence type="ECO:0000259" key="4">
    <source>
        <dbReference type="Pfam" id="PF06738"/>
    </source>
</evidence>
<accession>A0A6A6TGJ6</accession>
<dbReference type="PANTHER" id="PTHR31082">
    <property type="entry name" value="PHEROMONE-REGULATED MEMBRANE PROTEIN 10"/>
    <property type="match status" value="1"/>
</dbReference>
<gene>
    <name evidence="5" type="ORF">K491DRAFT_594468</name>
</gene>
<dbReference type="GO" id="GO:0022857">
    <property type="term" value="F:transmembrane transporter activity"/>
    <property type="evidence" value="ECO:0007669"/>
    <property type="project" value="InterPro"/>
</dbReference>
<feature type="transmembrane region" description="Helical" evidence="3">
    <location>
        <begin position="581"/>
        <end position="599"/>
    </location>
</feature>
<keyword evidence="6" id="KW-1185">Reference proteome</keyword>
<keyword evidence="3" id="KW-0812">Transmembrane</keyword>
<proteinExistence type="inferred from homology"/>
<dbReference type="Pfam" id="PF06738">
    <property type="entry name" value="ThrE"/>
    <property type="match status" value="1"/>
</dbReference>
<keyword evidence="3" id="KW-1133">Transmembrane helix</keyword>
<dbReference type="EMBL" id="MU004322">
    <property type="protein sequence ID" value="KAF2657744.1"/>
    <property type="molecule type" value="Genomic_DNA"/>
</dbReference>
<dbReference type="InterPro" id="IPR010619">
    <property type="entry name" value="ThrE-like_N"/>
</dbReference>
<dbReference type="InterPro" id="IPR051361">
    <property type="entry name" value="ThrE/Ser_Exporter"/>
</dbReference>
<feature type="compositionally biased region" description="Basic and acidic residues" evidence="2">
    <location>
        <begin position="45"/>
        <end position="54"/>
    </location>
</feature>
<feature type="compositionally biased region" description="Basic residues" evidence="2">
    <location>
        <begin position="1"/>
        <end position="10"/>
    </location>
</feature>
<evidence type="ECO:0000313" key="6">
    <source>
        <dbReference type="Proteomes" id="UP000799324"/>
    </source>
</evidence>
<comment type="similarity">
    <text evidence="1">Belongs to the ThrE exporter (TC 2.A.79) family.</text>
</comment>
<feature type="transmembrane region" description="Helical" evidence="3">
    <location>
        <begin position="867"/>
        <end position="890"/>
    </location>
</feature>
<evidence type="ECO:0000256" key="3">
    <source>
        <dbReference type="SAM" id="Phobius"/>
    </source>
</evidence>
<sequence>MPGPAGKKRVGFTSDSASSQSPIQSYEDTSRIISGESSTPTPVSIRRDVSHEELSQQIHKAFGQPYVPRPRPAIRKPSRTPPQIHIDDMAEEDTDKRRSGIEAQKRASRLAKSVGTYSASAPGSRRNSQDRLIGGLTPPIELRNMSAAGYESSAGEITDEDLDTTNQDQRQYLAQADQLMRQHTLRRAPLIRDADFYHSQSTPLQSGQVTPVNEVEIEAEHVPRPPKFRTGVLGTILKASSAVQPATPGTGRNAKITGHGRNPSTGSISFSGASTAANSVDISPEHSGAATPDPIYGKPWYTRSANSSTASISRLIQSSSMMATPAQKDFSHEMDEIYKKSRPSMGKRHKSNNSLASAFGKMSKSNRDEQIKIKIHLAGTLARQNYLRKLCKALMMYGAPTHRLEEYMNMSARVLEIEAQFLYMPGCMIIAFDDSSVHTSEVKLVRTSQGVDLGKLRDTHEIYKDVIHDRLGVEEATRRLEEIMKRRVKFNAWLRVLVYGLASASVGPFAFQARPIDLPFCFMLGCILGWLQLIITPNNEMVSNVFEISAAVITSFIARGLGSIRGGDGKEIFCFSAMAQSSIALILPGFTVLSASLELQSKHIVAGSVRMVYALIYSLFLGFGITIGTVLFGMIYKNPTSATTCSNPMSSHWNYPFVAGFSLCLMVINQAKYKQIPAMLVISLIGYVVNFHSSQYFTGNAQVSNTLGALAIGLFANLHARFGRHIENWSLDIWEQKLRPHYIRVRKRFLRSSRRLKTQTWSAVHNSETTSQSESYSNSRSHSRSSSVESEPYIPYTRKIGYGLAAATMLPAIFVQVPSGLSVSGSLVSGITSADQITRNTTGVTTVSSGSDTSGSSASVNTVALNVGFSVIQVAIGITVGLFLAALLVYPLGKRRSGLFSF</sequence>
<name>A0A6A6TGJ6_9PLEO</name>
<feature type="compositionally biased region" description="Low complexity" evidence="2">
    <location>
        <begin position="767"/>
        <end position="788"/>
    </location>
</feature>
<feature type="compositionally biased region" description="Low complexity" evidence="2">
    <location>
        <begin position="14"/>
        <end position="25"/>
    </location>
</feature>
<evidence type="ECO:0000256" key="2">
    <source>
        <dbReference type="SAM" id="MobiDB-lite"/>
    </source>
</evidence>
<dbReference type="Proteomes" id="UP000799324">
    <property type="component" value="Unassembled WGS sequence"/>
</dbReference>
<feature type="transmembrane region" description="Helical" evidence="3">
    <location>
        <begin position="800"/>
        <end position="817"/>
    </location>
</feature>
<reference evidence="5" key="1">
    <citation type="journal article" date="2020" name="Stud. Mycol.">
        <title>101 Dothideomycetes genomes: a test case for predicting lifestyles and emergence of pathogens.</title>
        <authorList>
            <person name="Haridas S."/>
            <person name="Albert R."/>
            <person name="Binder M."/>
            <person name="Bloem J."/>
            <person name="Labutti K."/>
            <person name="Salamov A."/>
            <person name="Andreopoulos B."/>
            <person name="Baker S."/>
            <person name="Barry K."/>
            <person name="Bills G."/>
            <person name="Bluhm B."/>
            <person name="Cannon C."/>
            <person name="Castanera R."/>
            <person name="Culley D."/>
            <person name="Daum C."/>
            <person name="Ezra D."/>
            <person name="Gonzalez J."/>
            <person name="Henrissat B."/>
            <person name="Kuo A."/>
            <person name="Liang C."/>
            <person name="Lipzen A."/>
            <person name="Lutzoni F."/>
            <person name="Magnuson J."/>
            <person name="Mondo S."/>
            <person name="Nolan M."/>
            <person name="Ohm R."/>
            <person name="Pangilinan J."/>
            <person name="Park H.-J."/>
            <person name="Ramirez L."/>
            <person name="Alfaro M."/>
            <person name="Sun H."/>
            <person name="Tritt A."/>
            <person name="Yoshinaga Y."/>
            <person name="Zwiers L.-H."/>
            <person name="Turgeon B."/>
            <person name="Goodwin S."/>
            <person name="Spatafora J."/>
            <person name="Crous P."/>
            <person name="Grigoriev I."/>
        </authorList>
    </citation>
    <scope>NUCLEOTIDE SEQUENCE</scope>
    <source>
        <strain evidence="5">CBS 122681</strain>
    </source>
</reference>
<evidence type="ECO:0000256" key="1">
    <source>
        <dbReference type="ARBA" id="ARBA00034125"/>
    </source>
</evidence>
<dbReference type="AlphaFoldDB" id="A0A6A6TGJ6"/>
<evidence type="ECO:0000313" key="5">
    <source>
        <dbReference type="EMBL" id="KAF2657744.1"/>
    </source>
</evidence>
<dbReference type="OrthoDB" id="413008at2759"/>
<dbReference type="PANTHER" id="PTHR31082:SF4">
    <property type="entry name" value="PHEROMONE-REGULATED MEMBRANE PROTEIN 10"/>
    <property type="match status" value="1"/>
</dbReference>
<feature type="compositionally biased region" description="Polar residues" evidence="2">
    <location>
        <begin position="31"/>
        <end position="42"/>
    </location>
</feature>
<feature type="region of interest" description="Disordered" evidence="2">
    <location>
        <begin position="243"/>
        <end position="262"/>
    </location>
</feature>
<feature type="domain" description="Threonine/serine exporter-like N-terminal" evidence="4">
    <location>
        <begin position="387"/>
        <end position="631"/>
    </location>
</feature>
<feature type="transmembrane region" description="Helical" evidence="3">
    <location>
        <begin position="516"/>
        <end position="535"/>
    </location>
</feature>
<feature type="compositionally biased region" description="Basic and acidic residues" evidence="2">
    <location>
        <begin position="94"/>
        <end position="105"/>
    </location>
</feature>
<feature type="transmembrane region" description="Helical" evidence="3">
    <location>
        <begin position="492"/>
        <end position="510"/>
    </location>
</feature>
<feature type="region of interest" description="Disordered" evidence="2">
    <location>
        <begin position="761"/>
        <end position="788"/>
    </location>
</feature>